<feature type="transmembrane region" description="Helical" evidence="1">
    <location>
        <begin position="112"/>
        <end position="130"/>
    </location>
</feature>
<evidence type="ECO:0000256" key="1">
    <source>
        <dbReference type="SAM" id="Phobius"/>
    </source>
</evidence>
<dbReference type="RefSeq" id="WP_066419454.1">
    <property type="nucleotide sequence ID" value="NZ_CP018866.1"/>
</dbReference>
<dbReference type="Proteomes" id="UP000215224">
    <property type="component" value="Chromosome"/>
</dbReference>
<dbReference type="EMBL" id="CP018866">
    <property type="protein sequence ID" value="AST90348.1"/>
    <property type="molecule type" value="Genomic_DNA"/>
</dbReference>
<sequence>MILGWDSWSLARLLTLLLGFGYFTLWIQIYLWHSRGRFHAWQMYIPVVSLPLASIIAIITAIFPYNWLAWIHTLLSVIVIAVGFYGGVLHWKSINKRTGGFRKENVMAGPPITLPTFVGSMGIFALLIIWY</sequence>
<keyword evidence="3" id="KW-1185">Reference proteome</keyword>
<protein>
    <submittedName>
        <fullName evidence="2">Uncharacterized protein</fullName>
    </submittedName>
</protein>
<keyword evidence="1" id="KW-1133">Transmembrane helix</keyword>
<accession>A0A223KLU5</accession>
<feature type="transmembrane region" description="Helical" evidence="1">
    <location>
        <begin position="69"/>
        <end position="91"/>
    </location>
</feature>
<reference evidence="2 3" key="1">
    <citation type="submission" date="2016-12" db="EMBL/GenBank/DDBJ databases">
        <title>The whole genome sequencing and assembly of Bacillus cohnii DSM 6307T strain.</title>
        <authorList>
            <person name="Lee Y.-J."/>
            <person name="Yi H."/>
            <person name="Bahn Y.-S."/>
            <person name="Kim J.F."/>
            <person name="Lee D.-W."/>
        </authorList>
    </citation>
    <scope>NUCLEOTIDE SEQUENCE [LARGE SCALE GENOMIC DNA]</scope>
    <source>
        <strain evidence="2 3">DSM 6307</strain>
    </source>
</reference>
<evidence type="ECO:0000313" key="3">
    <source>
        <dbReference type="Proteomes" id="UP000215224"/>
    </source>
</evidence>
<feature type="transmembrane region" description="Helical" evidence="1">
    <location>
        <begin position="44"/>
        <end position="63"/>
    </location>
</feature>
<dbReference type="AlphaFoldDB" id="A0A223KLU5"/>
<gene>
    <name evidence="2" type="ORF">BC6307_03210</name>
</gene>
<evidence type="ECO:0000313" key="2">
    <source>
        <dbReference type="EMBL" id="AST90348.1"/>
    </source>
</evidence>
<keyword evidence="1" id="KW-0472">Membrane</keyword>
<dbReference type="KEGG" id="bcoh:BC6307_03210"/>
<name>A0A223KLU5_9BACI</name>
<organism evidence="2 3">
    <name type="scientific">Sutcliffiella cohnii</name>
    <dbReference type="NCBI Taxonomy" id="33932"/>
    <lineage>
        <taxon>Bacteria</taxon>
        <taxon>Bacillati</taxon>
        <taxon>Bacillota</taxon>
        <taxon>Bacilli</taxon>
        <taxon>Bacillales</taxon>
        <taxon>Bacillaceae</taxon>
        <taxon>Sutcliffiella</taxon>
    </lineage>
</organism>
<dbReference type="STRING" id="1314751.GCA_001591425_03656"/>
<proteinExistence type="predicted"/>
<keyword evidence="1" id="KW-0812">Transmembrane</keyword>
<feature type="transmembrane region" description="Helical" evidence="1">
    <location>
        <begin position="12"/>
        <end position="32"/>
    </location>
</feature>